<dbReference type="InterPro" id="IPR012441">
    <property type="entry name" value="DUF1643"/>
</dbReference>
<comment type="caution">
    <text evidence="1">The sequence shown here is derived from an EMBL/GenBank/DDBJ whole genome shotgun (WGS) entry which is preliminary data.</text>
</comment>
<accession>A0A4R6TTH6</accession>
<keyword evidence="2" id="KW-1185">Reference proteome</keyword>
<protein>
    <recommendedName>
        <fullName evidence="3">DUF1643 domain-containing protein</fullName>
    </recommendedName>
</protein>
<gene>
    <name evidence="1" type="ORF">EV213_12250</name>
</gene>
<name>A0A4R6TTH6_9BACI</name>
<sequence>MRSDAIFDEKQPDKYRYWLERVWDENIEKMLFILLNPSTADEAYDDRTTERCIYHAKQLGYGGMEVVNVFALRSTDKGALKVCSDPIGPGNDQAIIKAIIKASYIIVGWGEYGSINNRNVIVEEMLADKTDCTFCFRKNNDESPVHPLYVSYSTNPIPYFQ</sequence>
<proteinExistence type="predicted"/>
<evidence type="ECO:0008006" key="3">
    <source>
        <dbReference type="Google" id="ProtNLM"/>
    </source>
</evidence>
<dbReference type="OrthoDB" id="9807577at2"/>
<dbReference type="AlphaFoldDB" id="A0A4R6TTH6"/>
<dbReference type="Pfam" id="PF07799">
    <property type="entry name" value="DUF1643"/>
    <property type="match status" value="1"/>
</dbReference>
<dbReference type="EMBL" id="SNYJ01000022">
    <property type="protein sequence ID" value="TDQ35263.1"/>
    <property type="molecule type" value="Genomic_DNA"/>
</dbReference>
<evidence type="ECO:0000313" key="1">
    <source>
        <dbReference type="EMBL" id="TDQ35263.1"/>
    </source>
</evidence>
<dbReference type="RefSeq" id="WP_133581971.1">
    <property type="nucleotide sequence ID" value="NZ_SNYJ01000022.1"/>
</dbReference>
<reference evidence="1 2" key="1">
    <citation type="submission" date="2019-03" db="EMBL/GenBank/DDBJ databases">
        <title>Genomic Encyclopedia of Type Strains, Phase IV (KMG-IV): sequencing the most valuable type-strain genomes for metagenomic binning, comparative biology and taxonomic classification.</title>
        <authorList>
            <person name="Goeker M."/>
        </authorList>
    </citation>
    <scope>NUCLEOTIDE SEQUENCE [LARGE SCALE GENOMIC DNA]</scope>
    <source>
        <strain evidence="1 2">DSM 28697</strain>
    </source>
</reference>
<organism evidence="1 2">
    <name type="scientific">Aureibacillus halotolerans</name>
    <dbReference type="NCBI Taxonomy" id="1508390"/>
    <lineage>
        <taxon>Bacteria</taxon>
        <taxon>Bacillati</taxon>
        <taxon>Bacillota</taxon>
        <taxon>Bacilli</taxon>
        <taxon>Bacillales</taxon>
        <taxon>Bacillaceae</taxon>
        <taxon>Aureibacillus</taxon>
    </lineage>
</organism>
<evidence type="ECO:0000313" key="2">
    <source>
        <dbReference type="Proteomes" id="UP000295632"/>
    </source>
</evidence>
<dbReference type="Proteomes" id="UP000295632">
    <property type="component" value="Unassembled WGS sequence"/>
</dbReference>